<comment type="caution">
    <text evidence="3">The sequence shown here is derived from an EMBL/GenBank/DDBJ whole genome shotgun (WGS) entry which is preliminary data.</text>
</comment>
<dbReference type="InterPro" id="IPR050272">
    <property type="entry name" value="Isochorismatase-like_hydrls"/>
</dbReference>
<proteinExistence type="predicted"/>
<reference evidence="3 4" key="1">
    <citation type="submission" date="2015-03" db="EMBL/GenBank/DDBJ databases">
        <authorList>
            <person name="Hassan Y.I."/>
            <person name="Lepp D."/>
            <person name="Zhou T."/>
        </authorList>
    </citation>
    <scope>NUCLEOTIDE SEQUENCE [LARGE SCALE GENOMIC DNA]</scope>
    <source>
        <strain evidence="3 4">GH2-10</strain>
    </source>
</reference>
<dbReference type="Proteomes" id="UP000033514">
    <property type="component" value="Unassembled WGS sequence"/>
</dbReference>
<gene>
    <name evidence="3" type="ORF">VW35_03395</name>
</gene>
<dbReference type="RefSeq" id="WP_046141540.1">
    <property type="nucleotide sequence ID" value="NZ_LAJG01000005.1"/>
</dbReference>
<dbReference type="AlphaFoldDB" id="A0A0F5LG74"/>
<protein>
    <recommendedName>
        <fullName evidence="2">Isochorismatase-like domain-containing protein</fullName>
    </recommendedName>
</protein>
<keyword evidence="1" id="KW-0378">Hydrolase</keyword>
<keyword evidence="4" id="KW-1185">Reference proteome</keyword>
<dbReference type="STRING" id="361041.VW35_03395"/>
<evidence type="ECO:0000313" key="3">
    <source>
        <dbReference type="EMBL" id="KKB81194.1"/>
    </source>
</evidence>
<evidence type="ECO:0000313" key="4">
    <source>
        <dbReference type="Proteomes" id="UP000033514"/>
    </source>
</evidence>
<evidence type="ECO:0000256" key="1">
    <source>
        <dbReference type="ARBA" id="ARBA00022801"/>
    </source>
</evidence>
<dbReference type="PANTHER" id="PTHR43540:SF1">
    <property type="entry name" value="ISOCHORISMATASE HYDROLASE"/>
    <property type="match status" value="1"/>
</dbReference>
<dbReference type="PANTHER" id="PTHR43540">
    <property type="entry name" value="PEROXYUREIDOACRYLATE/UREIDOACRYLATE AMIDOHYDROLASE-RELATED"/>
    <property type="match status" value="1"/>
</dbReference>
<dbReference type="Gene3D" id="3.40.50.850">
    <property type="entry name" value="Isochorismatase-like"/>
    <property type="match status" value="1"/>
</dbReference>
<dbReference type="GO" id="GO:0016787">
    <property type="term" value="F:hydrolase activity"/>
    <property type="evidence" value="ECO:0007669"/>
    <property type="project" value="UniProtKB-KW"/>
</dbReference>
<organism evidence="3 4">
    <name type="scientific">Devosia soli</name>
    <dbReference type="NCBI Taxonomy" id="361041"/>
    <lineage>
        <taxon>Bacteria</taxon>
        <taxon>Pseudomonadati</taxon>
        <taxon>Pseudomonadota</taxon>
        <taxon>Alphaproteobacteria</taxon>
        <taxon>Hyphomicrobiales</taxon>
        <taxon>Devosiaceae</taxon>
        <taxon>Devosia</taxon>
    </lineage>
</organism>
<dbReference type="InterPro" id="IPR036380">
    <property type="entry name" value="Isochorismatase-like_sf"/>
</dbReference>
<sequence length="182" mass="19210">MIERRSALLVMDFQPDIVSNFPAADAIANTQKVLAAARKAGMPIAFVVVGFRPGHPEVSANNKGFAAAKAAGRLVNPTVIDELAPIRGEPVVVKHRVGALYGTDLPVILSAYEANHLVLTGISTSGVILSTTRLAADMDFAITILADCIGDNDPEVHDLLLTKILPRQAEISDSKSFVASLA</sequence>
<dbReference type="InterPro" id="IPR000868">
    <property type="entry name" value="Isochorismatase-like_dom"/>
</dbReference>
<dbReference type="SUPFAM" id="SSF52499">
    <property type="entry name" value="Isochorismatase-like hydrolases"/>
    <property type="match status" value="1"/>
</dbReference>
<accession>A0A0F5LG74</accession>
<dbReference type="EMBL" id="LAJG01000005">
    <property type="protein sequence ID" value="KKB81194.1"/>
    <property type="molecule type" value="Genomic_DNA"/>
</dbReference>
<evidence type="ECO:0000259" key="2">
    <source>
        <dbReference type="Pfam" id="PF00857"/>
    </source>
</evidence>
<dbReference type="Pfam" id="PF00857">
    <property type="entry name" value="Isochorismatase"/>
    <property type="match status" value="1"/>
</dbReference>
<dbReference type="OrthoDB" id="9807387at2"/>
<name>A0A0F5LG74_9HYPH</name>
<dbReference type="CDD" id="cd00431">
    <property type="entry name" value="cysteine_hydrolases"/>
    <property type="match status" value="1"/>
</dbReference>
<feature type="domain" description="Isochorismatase-like" evidence="2">
    <location>
        <begin position="6"/>
        <end position="175"/>
    </location>
</feature>
<dbReference type="PATRIC" id="fig|361041.3.peg.4075"/>